<name>A0A6A4IME2_9AGAR</name>
<proteinExistence type="predicted"/>
<gene>
    <name evidence="2" type="ORF">BT96DRAFT_984672</name>
</gene>
<dbReference type="EMBL" id="ML769387">
    <property type="protein sequence ID" value="KAE9409615.1"/>
    <property type="molecule type" value="Genomic_DNA"/>
</dbReference>
<dbReference type="AlphaFoldDB" id="A0A6A4IME2"/>
<feature type="compositionally biased region" description="Low complexity" evidence="1">
    <location>
        <begin position="24"/>
        <end position="48"/>
    </location>
</feature>
<protein>
    <submittedName>
        <fullName evidence="2">Uncharacterized protein</fullName>
    </submittedName>
</protein>
<feature type="region of interest" description="Disordered" evidence="1">
    <location>
        <begin position="1"/>
        <end position="56"/>
    </location>
</feature>
<sequence length="552" mass="61824">MPGSFSSSSQSSSLSLDRRHPYARRPSSLRSLNFSNNSTPSPSSNSPPRLKLIPRPYNPRMPINDELYGTDPHPEACNLYLKQAQKLWEQKQLATFDRAGETYTRWVCGYLGIARLNIALRTGQLVEPAFCHHIMNNQRDSSWCKHSVVWWHSDDPNLDVIGYMMPTTHNCIAHPIYSPHLRRQGSQPLMAEYIADDEDEDELDSDLEKTYAAILRPRPRLISAATADVDDEADAGVDCATLLSLNPDLALADNKATFNTDQFIYNHLDVNLLSTDLHNQPRYSTSSMFKQQRRTWEQALSSAPLTPTKRKSLYSKKESEGRKLTDAALTESILTAAEGGQYHENPMTHPSFDTQAPETTPACLQTFHNPGAISLASMRSSYSQETQIGTAILQLNGLIGISVLEFCELRKRTVKCLSCLCYFSPEGYQQHVEYAMVCHNTPTKDPAPDLSSIFDACPFEVEERFPEGVMRFNNPSNMNPIGLAWMMWNSPAGVTHDVWVQLIMAWRRCSGGCDRVRSFKAHLDHLEEDPCAAFGDEALGVFPPGTDEGVDG</sequence>
<organism evidence="2 3">
    <name type="scientific">Gymnopus androsaceus JB14</name>
    <dbReference type="NCBI Taxonomy" id="1447944"/>
    <lineage>
        <taxon>Eukaryota</taxon>
        <taxon>Fungi</taxon>
        <taxon>Dikarya</taxon>
        <taxon>Basidiomycota</taxon>
        <taxon>Agaricomycotina</taxon>
        <taxon>Agaricomycetes</taxon>
        <taxon>Agaricomycetidae</taxon>
        <taxon>Agaricales</taxon>
        <taxon>Marasmiineae</taxon>
        <taxon>Omphalotaceae</taxon>
        <taxon>Gymnopus</taxon>
    </lineage>
</organism>
<keyword evidence="3" id="KW-1185">Reference proteome</keyword>
<dbReference type="Proteomes" id="UP000799118">
    <property type="component" value="Unassembled WGS sequence"/>
</dbReference>
<evidence type="ECO:0000313" key="2">
    <source>
        <dbReference type="EMBL" id="KAE9409615.1"/>
    </source>
</evidence>
<evidence type="ECO:0000256" key="1">
    <source>
        <dbReference type="SAM" id="MobiDB-lite"/>
    </source>
</evidence>
<dbReference type="OrthoDB" id="3071161at2759"/>
<reference evidence="2" key="1">
    <citation type="journal article" date="2019" name="Environ. Microbiol.">
        <title>Fungal ecological strategies reflected in gene transcription - a case study of two litter decomposers.</title>
        <authorList>
            <person name="Barbi F."/>
            <person name="Kohler A."/>
            <person name="Barry K."/>
            <person name="Baskaran P."/>
            <person name="Daum C."/>
            <person name="Fauchery L."/>
            <person name="Ihrmark K."/>
            <person name="Kuo A."/>
            <person name="LaButti K."/>
            <person name="Lipzen A."/>
            <person name="Morin E."/>
            <person name="Grigoriev I.V."/>
            <person name="Henrissat B."/>
            <person name="Lindahl B."/>
            <person name="Martin F."/>
        </authorList>
    </citation>
    <scope>NUCLEOTIDE SEQUENCE</scope>
    <source>
        <strain evidence="2">JB14</strain>
    </source>
</reference>
<evidence type="ECO:0000313" key="3">
    <source>
        <dbReference type="Proteomes" id="UP000799118"/>
    </source>
</evidence>
<feature type="compositionally biased region" description="Low complexity" evidence="1">
    <location>
        <begin position="1"/>
        <end position="15"/>
    </location>
</feature>
<accession>A0A6A4IME2</accession>